<dbReference type="InterPro" id="IPR033335">
    <property type="entry name" value="JUPITER"/>
</dbReference>
<evidence type="ECO:0000256" key="7">
    <source>
        <dbReference type="ARBA" id="ARBA00022553"/>
    </source>
</evidence>
<keyword evidence="10" id="KW-0539">Nucleus</keyword>
<dbReference type="PANTHER" id="PTHR34930:SF2">
    <property type="entry name" value="MICROTUBULE-ASSOCIATED PROTEIN JUPITER"/>
    <property type="match status" value="1"/>
</dbReference>
<accession>A0A8I6RUW4</accession>
<dbReference type="GeneID" id="106668114"/>
<evidence type="ECO:0000256" key="5">
    <source>
        <dbReference type="ARBA" id="ARBA00021471"/>
    </source>
</evidence>
<keyword evidence="7" id="KW-0597">Phosphoprotein</keyword>
<proteinExistence type="inferred from homology"/>
<evidence type="ECO:0000256" key="11">
    <source>
        <dbReference type="SAM" id="MobiDB-lite"/>
    </source>
</evidence>
<dbReference type="GO" id="GO:0005634">
    <property type="term" value="C:nucleus"/>
    <property type="evidence" value="ECO:0007669"/>
    <property type="project" value="UniProtKB-SubCell"/>
</dbReference>
<evidence type="ECO:0000256" key="3">
    <source>
        <dbReference type="ARBA" id="ARBA00004186"/>
    </source>
</evidence>
<evidence type="ECO:0000256" key="4">
    <source>
        <dbReference type="ARBA" id="ARBA00005344"/>
    </source>
</evidence>
<evidence type="ECO:0000256" key="9">
    <source>
        <dbReference type="ARBA" id="ARBA00023212"/>
    </source>
</evidence>
<feature type="compositionally biased region" description="Basic and acidic residues" evidence="11">
    <location>
        <begin position="115"/>
        <end position="134"/>
    </location>
</feature>
<comment type="function">
    <text evidence="1">Binds to all microtubule populations.</text>
</comment>
<evidence type="ECO:0000256" key="6">
    <source>
        <dbReference type="ARBA" id="ARBA00022490"/>
    </source>
</evidence>
<keyword evidence="9" id="KW-0206">Cytoskeleton</keyword>
<dbReference type="OMA" id="IYDFRHV"/>
<keyword evidence="13" id="KW-1185">Reference proteome</keyword>
<dbReference type="EnsemblMetazoa" id="XM_014396569.2">
    <property type="protein sequence ID" value="XP_014252055.1"/>
    <property type="gene ID" value="LOC106668114"/>
</dbReference>
<dbReference type="CTD" id="41392"/>
<dbReference type="PANTHER" id="PTHR34930">
    <property type="entry name" value="GEO05313P1"/>
    <property type="match status" value="1"/>
</dbReference>
<dbReference type="AlphaFoldDB" id="A0A8I6RUW4"/>
<organism evidence="12 13">
    <name type="scientific">Cimex lectularius</name>
    <name type="common">Bed bug</name>
    <name type="synonym">Acanthia lectularia</name>
    <dbReference type="NCBI Taxonomy" id="79782"/>
    <lineage>
        <taxon>Eukaryota</taxon>
        <taxon>Metazoa</taxon>
        <taxon>Ecdysozoa</taxon>
        <taxon>Arthropoda</taxon>
        <taxon>Hexapoda</taxon>
        <taxon>Insecta</taxon>
        <taxon>Pterygota</taxon>
        <taxon>Neoptera</taxon>
        <taxon>Paraneoptera</taxon>
        <taxon>Hemiptera</taxon>
        <taxon>Heteroptera</taxon>
        <taxon>Panheteroptera</taxon>
        <taxon>Cimicomorpha</taxon>
        <taxon>Cimicidae</taxon>
        <taxon>Cimex</taxon>
    </lineage>
</organism>
<comment type="subcellular location">
    <subcellularLocation>
        <location evidence="3">Cytoplasm</location>
        <location evidence="3">Cytoskeleton</location>
        <location evidence="3">Spindle</location>
    </subcellularLocation>
    <subcellularLocation>
        <location evidence="2">Nucleus</location>
    </subcellularLocation>
</comment>
<sequence>MRPQQNGNASRDIFGADFNGTPSHHRVLKPPGGASSDIFGVSGAEQTTRPWKVKNHQMSNVLMNDEVDKAPATPTTPGKNSHLRLFGPPSPPKQTPKKNGAKSSVGNIITTDQNNGHHLESQNGDVHDSPKEELQNGNKSPQMNGNGNGHGLGNGSASTNGHSNGGTAPRARVPPGGYSSGLW</sequence>
<comment type="similarity">
    <text evidence="4">Belongs to the MAP Jupiter family.</text>
</comment>
<feature type="compositionally biased region" description="Polar residues" evidence="11">
    <location>
        <begin position="101"/>
        <end position="114"/>
    </location>
</feature>
<evidence type="ECO:0000313" key="13">
    <source>
        <dbReference type="Proteomes" id="UP000494040"/>
    </source>
</evidence>
<dbReference type="Proteomes" id="UP000494040">
    <property type="component" value="Unassembled WGS sequence"/>
</dbReference>
<feature type="compositionally biased region" description="Polar residues" evidence="11">
    <location>
        <begin position="156"/>
        <end position="166"/>
    </location>
</feature>
<evidence type="ECO:0000256" key="2">
    <source>
        <dbReference type="ARBA" id="ARBA00004123"/>
    </source>
</evidence>
<evidence type="ECO:0000256" key="1">
    <source>
        <dbReference type="ARBA" id="ARBA00003805"/>
    </source>
</evidence>
<evidence type="ECO:0000256" key="8">
    <source>
        <dbReference type="ARBA" id="ARBA00022701"/>
    </source>
</evidence>
<dbReference type="OrthoDB" id="6367565at2759"/>
<dbReference type="RefSeq" id="XP_014252055.1">
    <property type="nucleotide sequence ID" value="XM_014396569.2"/>
</dbReference>
<evidence type="ECO:0000256" key="10">
    <source>
        <dbReference type="ARBA" id="ARBA00023242"/>
    </source>
</evidence>
<protein>
    <recommendedName>
        <fullName evidence="5">Microtubule-associated protein Jupiter</fullName>
    </recommendedName>
</protein>
<dbReference type="GO" id="GO:0005819">
    <property type="term" value="C:spindle"/>
    <property type="evidence" value="ECO:0007669"/>
    <property type="project" value="UniProtKB-SubCell"/>
</dbReference>
<evidence type="ECO:0000313" key="12">
    <source>
        <dbReference type="EnsemblMetazoa" id="XP_014252055.1"/>
    </source>
</evidence>
<keyword evidence="6" id="KW-0963">Cytoplasm</keyword>
<dbReference type="KEGG" id="clec:106668114"/>
<keyword evidence="8" id="KW-0493">Microtubule</keyword>
<reference evidence="12" key="1">
    <citation type="submission" date="2022-01" db="UniProtKB">
        <authorList>
            <consortium name="EnsemblMetazoa"/>
        </authorList>
    </citation>
    <scope>IDENTIFICATION</scope>
</reference>
<dbReference type="GO" id="GO:0005874">
    <property type="term" value="C:microtubule"/>
    <property type="evidence" value="ECO:0007669"/>
    <property type="project" value="UniProtKB-KW"/>
</dbReference>
<name>A0A8I6RUW4_CIMLE</name>
<feature type="region of interest" description="Disordered" evidence="11">
    <location>
        <begin position="1"/>
        <end position="183"/>
    </location>
</feature>